<evidence type="ECO:0000256" key="1">
    <source>
        <dbReference type="SAM" id="MobiDB-lite"/>
    </source>
</evidence>
<dbReference type="OrthoDB" id="3483328at2"/>
<dbReference type="AlphaFoldDB" id="A0A505D7D6"/>
<feature type="region of interest" description="Disordered" evidence="1">
    <location>
        <begin position="146"/>
        <end position="199"/>
    </location>
</feature>
<dbReference type="EMBL" id="VCHX02000234">
    <property type="protein sequence ID" value="TPQ17685.1"/>
    <property type="molecule type" value="Genomic_DNA"/>
</dbReference>
<sequence length="199" mass="20956">MPSMGALRRIRQGLRTRRRAPALAGLAAVTVLAATACEPGDGVSSVAVAITTDQVGTRELERQGVDVQWVSCTASYGDKAKPGNSPSPRSVATVDCVGETKDGKDITIKGKVTQEIDGKCVRGDLTAKVGGKQWFRVDVLGNCDAAEPSKEPPWTPPGDHKSTPPVDHKTTPPHEQPGPTVTVTVTEHPRPTCSCVQGK</sequence>
<protein>
    <recommendedName>
        <fullName evidence="5">Lipoprotein</fullName>
    </recommendedName>
</protein>
<comment type="caution">
    <text evidence="3">The sequence shown here is derived from an EMBL/GenBank/DDBJ whole genome shotgun (WGS) entry which is preliminary data.</text>
</comment>
<feature type="compositionally biased region" description="Basic and acidic residues" evidence="1">
    <location>
        <begin position="158"/>
        <end position="172"/>
    </location>
</feature>
<feature type="chain" id="PRO_5039167282" description="Lipoprotein" evidence="2">
    <location>
        <begin position="34"/>
        <end position="199"/>
    </location>
</feature>
<feature type="signal peptide" evidence="2">
    <location>
        <begin position="1"/>
        <end position="33"/>
    </location>
</feature>
<proteinExistence type="predicted"/>
<organism evidence="3 4">
    <name type="scientific">Streptomyces sporangiiformans</name>
    <dbReference type="NCBI Taxonomy" id="2315329"/>
    <lineage>
        <taxon>Bacteria</taxon>
        <taxon>Bacillati</taxon>
        <taxon>Actinomycetota</taxon>
        <taxon>Actinomycetes</taxon>
        <taxon>Kitasatosporales</taxon>
        <taxon>Streptomycetaceae</taxon>
        <taxon>Streptomyces</taxon>
    </lineage>
</organism>
<keyword evidence="4" id="KW-1185">Reference proteome</keyword>
<evidence type="ECO:0000313" key="4">
    <source>
        <dbReference type="Proteomes" id="UP000317378"/>
    </source>
</evidence>
<evidence type="ECO:0000256" key="2">
    <source>
        <dbReference type="SAM" id="SignalP"/>
    </source>
</evidence>
<reference evidence="3 4" key="1">
    <citation type="submission" date="2019-06" db="EMBL/GenBank/DDBJ databases">
        <title>Streptomyces sporangiiformans sp. nov., a novel actinomycete isolated from soil in Mount Song.</title>
        <authorList>
            <person name="Han L."/>
        </authorList>
    </citation>
    <scope>NUCLEOTIDE SEQUENCE [LARGE SCALE GENOMIC DNA]</scope>
    <source>
        <strain evidence="3 4">NEAU-SSA 1</strain>
    </source>
</reference>
<name>A0A505D7D6_9ACTN</name>
<evidence type="ECO:0000313" key="3">
    <source>
        <dbReference type="EMBL" id="TPQ17685.1"/>
    </source>
</evidence>
<gene>
    <name evidence="3" type="ORF">FGD71_035095</name>
</gene>
<evidence type="ECO:0008006" key="5">
    <source>
        <dbReference type="Google" id="ProtNLM"/>
    </source>
</evidence>
<dbReference type="Proteomes" id="UP000317378">
    <property type="component" value="Unassembled WGS sequence"/>
</dbReference>
<keyword evidence="2" id="KW-0732">Signal</keyword>
<accession>A0A505D7D6</accession>